<evidence type="ECO:0008006" key="6">
    <source>
        <dbReference type="Google" id="ProtNLM"/>
    </source>
</evidence>
<evidence type="ECO:0000313" key="5">
    <source>
        <dbReference type="Proteomes" id="UP000789595"/>
    </source>
</evidence>
<evidence type="ECO:0000313" key="3">
    <source>
        <dbReference type="EMBL" id="CAE0691884.1"/>
    </source>
</evidence>
<reference evidence="3" key="1">
    <citation type="submission" date="2021-01" db="EMBL/GenBank/DDBJ databases">
        <authorList>
            <person name="Corre E."/>
            <person name="Pelletier E."/>
            <person name="Niang G."/>
            <person name="Scheremetjew M."/>
            <person name="Finn R."/>
            <person name="Kale V."/>
            <person name="Holt S."/>
            <person name="Cochrane G."/>
            <person name="Meng A."/>
            <person name="Brown T."/>
            <person name="Cohen L."/>
        </authorList>
    </citation>
    <scope>NUCLEOTIDE SEQUENCE</scope>
    <source>
        <strain evidence="3">CCMP1756</strain>
    </source>
</reference>
<sequence length="636" mass="66982">MRCCLLLCAALAAAPDPEAADTAPLDVLLVSVGLHGHAVPLARLAHQLTERGHRATLATHSTKEAKRWAKDAGAEFVSLGVLEPSPQKKTTSINERAAGLMAAALRGFGDAKEEKKDAWDALDDADNEEEEGPLDARRLLLAARRARHEAAARYLHSHQNDSEYDASLIPPSKTFAKASRKATALGALACLMNELYVPLTRPVYDALYEHLANGGKRPDVIVADVATLGARDAADVFDIPLVINAPSLLYGRAGGAPGAALSSGSSRSEKAQAALAPKLLALASSSALMTSNHVRRAVGLRIHSGPDELVPPALLRRPASVTDFPCAARASLPLDPPPPPRNGTCANDGICGARPRELVLANTAPGFDPFAVHPPPRVLATGPLLPVDMAAYNATAPPAAPALVRRWLETAAKEGPGVVVVSLGRMPRVEGWQAHALVRGLQPDKAGNESAWRVLWALDEDRRDSLPRELPDEFRVRGRLPLLATIAQPEVKVVVSHCGAGAAMEALAFGKPLLCVPFFGDQRDVARRVTDAAAGLYIEPRRLTEERVREAVSTVAGETYKRAAAAAAAQLRAPGGTEAAAAAVQAWAAHGTVCGPDVDLPWHREAGLDRLCVALAVVILVGAGASRVLKALSAYA</sequence>
<name>A0A7S3ZRX6_9STRA</name>
<evidence type="ECO:0000256" key="2">
    <source>
        <dbReference type="SAM" id="SignalP"/>
    </source>
</evidence>
<accession>A0A7S3ZRX6</accession>
<dbReference type="CDD" id="cd03784">
    <property type="entry name" value="GT1_Gtf-like"/>
    <property type="match status" value="1"/>
</dbReference>
<dbReference type="EMBL" id="CAKKNE010000001">
    <property type="protein sequence ID" value="CAH0366898.1"/>
    <property type="molecule type" value="Genomic_DNA"/>
</dbReference>
<feature type="chain" id="PRO_5036403990" description="UDP-glycosyltransferases domain-containing protein" evidence="2">
    <location>
        <begin position="20"/>
        <end position="636"/>
    </location>
</feature>
<dbReference type="SUPFAM" id="SSF53756">
    <property type="entry name" value="UDP-Glycosyltransferase/glycogen phosphorylase"/>
    <property type="match status" value="1"/>
</dbReference>
<dbReference type="OrthoDB" id="5835829at2759"/>
<keyword evidence="2" id="KW-0732">Signal</keyword>
<dbReference type="AlphaFoldDB" id="A0A7S3ZRX6"/>
<keyword evidence="1" id="KW-0808">Transferase</keyword>
<dbReference type="InterPro" id="IPR050426">
    <property type="entry name" value="Glycosyltransferase_28"/>
</dbReference>
<keyword evidence="5" id="KW-1185">Reference proteome</keyword>
<evidence type="ECO:0000313" key="4">
    <source>
        <dbReference type="EMBL" id="CAH0366898.1"/>
    </source>
</evidence>
<dbReference type="GO" id="GO:0008194">
    <property type="term" value="F:UDP-glycosyltransferase activity"/>
    <property type="evidence" value="ECO:0007669"/>
    <property type="project" value="InterPro"/>
</dbReference>
<dbReference type="InterPro" id="IPR002213">
    <property type="entry name" value="UDP_glucos_trans"/>
</dbReference>
<feature type="signal peptide" evidence="2">
    <location>
        <begin position="1"/>
        <end position="19"/>
    </location>
</feature>
<organism evidence="3">
    <name type="scientific">Pelagomonas calceolata</name>
    <dbReference type="NCBI Taxonomy" id="35677"/>
    <lineage>
        <taxon>Eukaryota</taxon>
        <taxon>Sar</taxon>
        <taxon>Stramenopiles</taxon>
        <taxon>Ochrophyta</taxon>
        <taxon>Pelagophyceae</taxon>
        <taxon>Pelagomonadales</taxon>
        <taxon>Pelagomonadaceae</taxon>
        <taxon>Pelagomonas</taxon>
    </lineage>
</organism>
<reference evidence="4" key="2">
    <citation type="submission" date="2021-11" db="EMBL/GenBank/DDBJ databases">
        <authorList>
            <consortium name="Genoscope - CEA"/>
            <person name="William W."/>
        </authorList>
    </citation>
    <scope>NUCLEOTIDE SEQUENCE</scope>
</reference>
<dbReference type="PANTHER" id="PTHR48050:SF13">
    <property type="entry name" value="STEROL 3-BETA-GLUCOSYLTRANSFERASE UGT80A2"/>
    <property type="match status" value="1"/>
</dbReference>
<dbReference type="Pfam" id="PF00201">
    <property type="entry name" value="UDPGT"/>
    <property type="match status" value="1"/>
</dbReference>
<dbReference type="Proteomes" id="UP000789595">
    <property type="component" value="Unassembled WGS sequence"/>
</dbReference>
<dbReference type="EMBL" id="HBIW01008617">
    <property type="protein sequence ID" value="CAE0691884.1"/>
    <property type="molecule type" value="Transcribed_RNA"/>
</dbReference>
<protein>
    <recommendedName>
        <fullName evidence="6">UDP-glycosyltransferases domain-containing protein</fullName>
    </recommendedName>
</protein>
<dbReference type="PANTHER" id="PTHR48050">
    <property type="entry name" value="STEROL 3-BETA-GLUCOSYLTRANSFERASE"/>
    <property type="match status" value="1"/>
</dbReference>
<evidence type="ECO:0000256" key="1">
    <source>
        <dbReference type="ARBA" id="ARBA00022679"/>
    </source>
</evidence>
<gene>
    <name evidence="3" type="ORF">PCAL00307_LOCUS7320</name>
    <name evidence="4" type="ORF">PECAL_1P34120</name>
</gene>
<proteinExistence type="predicted"/>
<dbReference type="Gene3D" id="3.40.50.2000">
    <property type="entry name" value="Glycogen Phosphorylase B"/>
    <property type="match status" value="2"/>
</dbReference>